<keyword evidence="1" id="KW-0175">Coiled coil</keyword>
<name>A0A2S7IRB5_9BACT</name>
<feature type="signal peptide" evidence="2">
    <location>
        <begin position="1"/>
        <end position="19"/>
    </location>
</feature>
<feature type="coiled-coil region" evidence="1">
    <location>
        <begin position="62"/>
        <end position="113"/>
    </location>
</feature>
<dbReference type="OrthoDB" id="675330at2"/>
<dbReference type="RefSeq" id="WP_094813491.1">
    <property type="nucleotide sequence ID" value="NZ_PTRA01000001.1"/>
</dbReference>
<protein>
    <recommendedName>
        <fullName evidence="5">Sensor of ECF-type sigma factor</fullName>
    </recommendedName>
</protein>
<evidence type="ECO:0008006" key="5">
    <source>
        <dbReference type="Google" id="ProtNLM"/>
    </source>
</evidence>
<proteinExistence type="predicted"/>
<evidence type="ECO:0000256" key="2">
    <source>
        <dbReference type="SAM" id="SignalP"/>
    </source>
</evidence>
<evidence type="ECO:0000313" key="3">
    <source>
        <dbReference type="EMBL" id="PQA60244.1"/>
    </source>
</evidence>
<evidence type="ECO:0000313" key="4">
    <source>
        <dbReference type="Proteomes" id="UP000239590"/>
    </source>
</evidence>
<feature type="chain" id="PRO_5015460104" description="Sensor of ECF-type sigma factor" evidence="2">
    <location>
        <begin position="20"/>
        <end position="156"/>
    </location>
</feature>
<evidence type="ECO:0000256" key="1">
    <source>
        <dbReference type="SAM" id="Coils"/>
    </source>
</evidence>
<keyword evidence="4" id="KW-1185">Reference proteome</keyword>
<sequence>MKFWITGSLFFLLTVVSYAQQPAKEGQPNKEGQQRIRAAKITWITNRLNLTPDQAKDFWPLFNECEDKKREIRHRLRRLNGETNNLNASDETIRKNLKEVLDLRQQEVDLEREYQTKYLKVLNVKQLSELYKADQRFTQMLIERLNNRPHKEQDQH</sequence>
<gene>
    <name evidence="3" type="ORF">C5O19_11685</name>
</gene>
<comment type="caution">
    <text evidence="3">The sequence shown here is derived from an EMBL/GenBank/DDBJ whole genome shotgun (WGS) entry which is preliminary data.</text>
</comment>
<organism evidence="3 4">
    <name type="scientific">Siphonobacter curvatus</name>
    <dbReference type="NCBI Taxonomy" id="2094562"/>
    <lineage>
        <taxon>Bacteria</taxon>
        <taxon>Pseudomonadati</taxon>
        <taxon>Bacteroidota</taxon>
        <taxon>Cytophagia</taxon>
        <taxon>Cytophagales</taxon>
        <taxon>Cytophagaceae</taxon>
        <taxon>Siphonobacter</taxon>
    </lineage>
</organism>
<dbReference type="Proteomes" id="UP000239590">
    <property type="component" value="Unassembled WGS sequence"/>
</dbReference>
<accession>A0A2S7IRB5</accession>
<keyword evidence="2" id="KW-0732">Signal</keyword>
<dbReference type="Gene3D" id="1.20.120.1490">
    <property type="match status" value="1"/>
</dbReference>
<reference evidence="4" key="1">
    <citation type="submission" date="2018-02" db="EMBL/GenBank/DDBJ databases">
        <title>Genome sequencing of Solimonas sp. HR-BB.</title>
        <authorList>
            <person name="Lee Y."/>
            <person name="Jeon C.O."/>
        </authorList>
    </citation>
    <scope>NUCLEOTIDE SEQUENCE [LARGE SCALE GENOMIC DNA]</scope>
    <source>
        <strain evidence="4">HR-U</strain>
    </source>
</reference>
<dbReference type="AlphaFoldDB" id="A0A2S7IRB5"/>
<dbReference type="EMBL" id="PTRA01000001">
    <property type="protein sequence ID" value="PQA60244.1"/>
    <property type="molecule type" value="Genomic_DNA"/>
</dbReference>